<accession>A0ABV4BCX5</accession>
<proteinExistence type="predicted"/>
<sequence>MALIYLDICCFNRPFDDQGQLLIRLQTEAKLFVQEGIRAGDHALV</sequence>
<gene>
    <name evidence="1" type="ORF">ABC977_08085</name>
</gene>
<name>A0ABV4BCX5_9GAMM</name>
<reference evidence="1 2" key="1">
    <citation type="submission" date="2024-05" db="EMBL/GenBank/DDBJ databases">
        <title>Genome Sequence and Characterization of the New Strain Purple Sulfur Bacterium of Genus Thioalkalicoccus.</title>
        <authorList>
            <person name="Bryantseva I.A."/>
            <person name="Kyndt J.A."/>
            <person name="Imhoff J.F."/>
        </authorList>
    </citation>
    <scope>NUCLEOTIDE SEQUENCE [LARGE SCALE GENOMIC DNA]</scope>
    <source>
        <strain evidence="1 2">Um2</strain>
    </source>
</reference>
<dbReference type="EMBL" id="JBDKXB010000007">
    <property type="protein sequence ID" value="MEY6432363.1"/>
    <property type="molecule type" value="Genomic_DNA"/>
</dbReference>
<dbReference type="Proteomes" id="UP001564408">
    <property type="component" value="Unassembled WGS sequence"/>
</dbReference>
<organism evidence="1 2">
    <name type="scientific">Thioalkalicoccus limnaeus</name>
    <dbReference type="NCBI Taxonomy" id="120681"/>
    <lineage>
        <taxon>Bacteria</taxon>
        <taxon>Pseudomonadati</taxon>
        <taxon>Pseudomonadota</taxon>
        <taxon>Gammaproteobacteria</taxon>
        <taxon>Chromatiales</taxon>
        <taxon>Chromatiaceae</taxon>
        <taxon>Thioalkalicoccus</taxon>
    </lineage>
</organism>
<evidence type="ECO:0000313" key="2">
    <source>
        <dbReference type="Proteomes" id="UP001564408"/>
    </source>
</evidence>
<comment type="caution">
    <text evidence="1">The sequence shown here is derived from an EMBL/GenBank/DDBJ whole genome shotgun (WGS) entry which is preliminary data.</text>
</comment>
<dbReference type="RefSeq" id="WP_369666744.1">
    <property type="nucleotide sequence ID" value="NZ_JBDKXB010000007.1"/>
</dbReference>
<protein>
    <submittedName>
        <fullName evidence="1">Uncharacterized protein</fullName>
    </submittedName>
</protein>
<evidence type="ECO:0000313" key="1">
    <source>
        <dbReference type="EMBL" id="MEY6432363.1"/>
    </source>
</evidence>
<keyword evidence="2" id="KW-1185">Reference proteome</keyword>